<keyword evidence="6 13" id="KW-1133">Transmembrane helix</keyword>
<evidence type="ECO:0000256" key="2">
    <source>
        <dbReference type="ARBA" id="ARBA00022475"/>
    </source>
</evidence>
<name>A0AAN0J1B4_AMPQE</name>
<evidence type="ECO:0000256" key="11">
    <source>
        <dbReference type="ARBA" id="ARBA00023273"/>
    </source>
</evidence>
<dbReference type="GO" id="GO:0030317">
    <property type="term" value="P:flagellated sperm motility"/>
    <property type="evidence" value="ECO:0007669"/>
    <property type="project" value="TreeGrafter"/>
</dbReference>
<comment type="subcellular location">
    <subcellularLocation>
        <location evidence="12">Cell projection</location>
        <location evidence="12">Cilium</location>
        <location evidence="12">Flagellum membrane</location>
        <topology evidence="12">Single-pass type I membrane protein</topology>
    </subcellularLocation>
</comment>
<comment type="similarity">
    <text evidence="1">Belongs to the CATSPERD family.</text>
</comment>
<proteinExistence type="inferred from homology"/>
<dbReference type="Pfam" id="PF22850">
    <property type="entry name" value="CATSPERD-E_C"/>
    <property type="match status" value="1"/>
</dbReference>
<keyword evidence="4" id="KW-0732">Signal</keyword>
<accession>A0AAN0J1B4</accession>
<evidence type="ECO:0000256" key="8">
    <source>
        <dbReference type="ARBA" id="ARBA00023136"/>
    </source>
</evidence>
<dbReference type="PANTHER" id="PTHR33722:SF1">
    <property type="entry name" value="CATION CHANNEL SPERM-ASSOCIATED AUXILIARY SUBUNIT DELTA"/>
    <property type="match status" value="1"/>
</dbReference>
<keyword evidence="9" id="KW-1015">Disulfide bond</keyword>
<evidence type="ECO:0000256" key="13">
    <source>
        <dbReference type="SAM" id="Phobius"/>
    </source>
</evidence>
<dbReference type="InterPro" id="IPR053814">
    <property type="entry name" value="CATSPERD/E_C"/>
</dbReference>
<evidence type="ECO:0000256" key="5">
    <source>
        <dbReference type="ARBA" id="ARBA00022846"/>
    </source>
</evidence>
<feature type="domain" description="CATSPERD/E C-terminal" evidence="14">
    <location>
        <begin position="458"/>
        <end position="668"/>
    </location>
</feature>
<dbReference type="GO" id="GO:0048240">
    <property type="term" value="P:sperm capacitation"/>
    <property type="evidence" value="ECO:0007669"/>
    <property type="project" value="TreeGrafter"/>
</dbReference>
<dbReference type="GO" id="GO:0097228">
    <property type="term" value="C:sperm principal piece"/>
    <property type="evidence" value="ECO:0007669"/>
    <property type="project" value="TreeGrafter"/>
</dbReference>
<dbReference type="Proteomes" id="UP000007879">
    <property type="component" value="Unassembled WGS sequence"/>
</dbReference>
<evidence type="ECO:0000259" key="14">
    <source>
        <dbReference type="Pfam" id="PF22850"/>
    </source>
</evidence>
<dbReference type="AlphaFoldDB" id="A0AAN0J1B4"/>
<protein>
    <recommendedName>
        <fullName evidence="14">CATSPERD/E C-terminal domain-containing protein</fullName>
    </recommendedName>
</protein>
<keyword evidence="10" id="KW-0325">Glycoprotein</keyword>
<keyword evidence="5" id="KW-0282">Flagellum</keyword>
<evidence type="ECO:0000256" key="10">
    <source>
        <dbReference type="ARBA" id="ARBA00023180"/>
    </source>
</evidence>
<keyword evidence="16" id="KW-1185">Reference proteome</keyword>
<keyword evidence="11" id="KW-0966">Cell projection</keyword>
<dbReference type="EnsemblMetazoa" id="XM_019994969.1">
    <property type="protein sequence ID" value="XP_019850528.1"/>
    <property type="gene ID" value="LOC100640744"/>
</dbReference>
<evidence type="ECO:0000256" key="12">
    <source>
        <dbReference type="ARBA" id="ARBA00037793"/>
    </source>
</evidence>
<reference evidence="15" key="2">
    <citation type="submission" date="2024-06" db="UniProtKB">
        <authorList>
            <consortium name="EnsemblMetazoa"/>
        </authorList>
    </citation>
    <scope>IDENTIFICATION</scope>
</reference>
<keyword evidence="7" id="KW-0969">Cilium</keyword>
<dbReference type="RefSeq" id="XP_019850528.1">
    <property type="nucleotide sequence ID" value="XM_019994969.1"/>
</dbReference>
<sequence>MATLLNDTGNGLQLFRDTAAPSVAIAIQGNINIMTQDGFRAYSVFEVNGYTGSIKDIVYTSTGIVLLIDQEIIALMNESTSIHSPSGLTSSILENNVFHITGRGRDIIYDNYDIVIAWSHTVMLLYVSIDGGKSFSNVTIPISRDNITIQSLQVHPVKDEALMFYTANNNQTFFLHYDVRQNEWSNATVSNGNGPEQLLVKYFPSPFGDLIVWGRQSMYYSLTGDDLLPLSILQNHSSEYQWRNDEYIRHVDTGSSGQIALVLSDGSLFYGRIATGQLLKILYYVNENSTIFFDSLGNLKFLSMLESISVRTVPVYSLLLSALYPPLACPYLQWTHNIAQSNVYYIDIRDTFTVWVSLVPRVWSPNNISVSFSNVRAINKDIQSTEEQTALQGSVKRNMSITVTANNSTGYTVMKLSPVTHSLTCDELAEENVEIFVACPPERHIRITRGTTCTESEDYTYTIPSDHYDSEMKGRTNLKGLQDKVVRYNVRQWGCPIRVLHNENYKPVLFLYDGSTLNERVGVDFVVREIHGRTDFSYTATADDVGCRRAPQTWQEILANAEDPYKAWTPQNYQNCFEGSGSLSSSSAKLPYQILNSSNGGSYIQWGTRNGVYVFEATVIAKDYSFCNLTVLFAVQVYSVQNLSYIAYILFVVTCMTSGVVLFLSFLFYKRLLYTGNLLFKRQTSKTISSSKSNSGQL</sequence>
<evidence type="ECO:0000256" key="7">
    <source>
        <dbReference type="ARBA" id="ARBA00023069"/>
    </source>
</evidence>
<dbReference type="GO" id="GO:0036128">
    <property type="term" value="C:CatSper complex"/>
    <property type="evidence" value="ECO:0007669"/>
    <property type="project" value="InterPro"/>
</dbReference>
<evidence type="ECO:0000313" key="15">
    <source>
        <dbReference type="EnsemblMetazoa" id="XP_019850528.1"/>
    </source>
</evidence>
<dbReference type="GeneID" id="100640744"/>
<evidence type="ECO:0000256" key="1">
    <source>
        <dbReference type="ARBA" id="ARBA00010246"/>
    </source>
</evidence>
<keyword evidence="3 13" id="KW-0812">Transmembrane</keyword>
<evidence type="ECO:0000256" key="3">
    <source>
        <dbReference type="ARBA" id="ARBA00022692"/>
    </source>
</evidence>
<dbReference type="PANTHER" id="PTHR33722">
    <property type="entry name" value="CATION CHANNEL SPERM-ASSOCIATED PROTEIN SUBUNIT DELTA-RELATED"/>
    <property type="match status" value="1"/>
</dbReference>
<organism evidence="15 16">
    <name type="scientific">Amphimedon queenslandica</name>
    <name type="common">Sponge</name>
    <dbReference type="NCBI Taxonomy" id="400682"/>
    <lineage>
        <taxon>Eukaryota</taxon>
        <taxon>Metazoa</taxon>
        <taxon>Porifera</taxon>
        <taxon>Demospongiae</taxon>
        <taxon>Heteroscleromorpha</taxon>
        <taxon>Haplosclerida</taxon>
        <taxon>Niphatidae</taxon>
        <taxon>Amphimedon</taxon>
    </lineage>
</organism>
<evidence type="ECO:0000256" key="6">
    <source>
        <dbReference type="ARBA" id="ARBA00022989"/>
    </source>
</evidence>
<evidence type="ECO:0000256" key="9">
    <source>
        <dbReference type="ARBA" id="ARBA00023157"/>
    </source>
</evidence>
<keyword evidence="8 13" id="KW-0472">Membrane</keyword>
<dbReference type="InterPro" id="IPR028751">
    <property type="entry name" value="CATSPERD/E"/>
</dbReference>
<reference evidence="16" key="1">
    <citation type="journal article" date="2010" name="Nature">
        <title>The Amphimedon queenslandica genome and the evolution of animal complexity.</title>
        <authorList>
            <person name="Srivastava M."/>
            <person name="Simakov O."/>
            <person name="Chapman J."/>
            <person name="Fahey B."/>
            <person name="Gauthier M.E."/>
            <person name="Mitros T."/>
            <person name="Richards G.S."/>
            <person name="Conaco C."/>
            <person name="Dacre M."/>
            <person name="Hellsten U."/>
            <person name="Larroux C."/>
            <person name="Putnam N.H."/>
            <person name="Stanke M."/>
            <person name="Adamska M."/>
            <person name="Darling A."/>
            <person name="Degnan S.M."/>
            <person name="Oakley T.H."/>
            <person name="Plachetzki D.C."/>
            <person name="Zhai Y."/>
            <person name="Adamski M."/>
            <person name="Calcino A."/>
            <person name="Cummins S.F."/>
            <person name="Goodstein D.M."/>
            <person name="Harris C."/>
            <person name="Jackson D.J."/>
            <person name="Leys S.P."/>
            <person name="Shu S."/>
            <person name="Woodcroft B.J."/>
            <person name="Vervoort M."/>
            <person name="Kosik K.S."/>
            <person name="Manning G."/>
            <person name="Degnan B.M."/>
            <person name="Rokhsar D.S."/>
        </authorList>
    </citation>
    <scope>NUCLEOTIDE SEQUENCE [LARGE SCALE GENOMIC DNA]</scope>
</reference>
<feature type="transmembrane region" description="Helical" evidence="13">
    <location>
        <begin position="645"/>
        <end position="669"/>
    </location>
</feature>
<evidence type="ECO:0000313" key="16">
    <source>
        <dbReference type="Proteomes" id="UP000007879"/>
    </source>
</evidence>
<keyword evidence="2" id="KW-1003">Cell membrane</keyword>
<evidence type="ECO:0000256" key="4">
    <source>
        <dbReference type="ARBA" id="ARBA00022729"/>
    </source>
</evidence>